<dbReference type="EMBL" id="MWWY01000026">
    <property type="protein sequence ID" value="OZG63988.1"/>
    <property type="molecule type" value="Genomic_DNA"/>
</dbReference>
<feature type="compositionally biased region" description="Basic and acidic residues" evidence="1">
    <location>
        <begin position="43"/>
        <end position="68"/>
    </location>
</feature>
<evidence type="ECO:0000259" key="2">
    <source>
        <dbReference type="Pfam" id="PF25591"/>
    </source>
</evidence>
<sequence>MRLRPAAAARGSSRKRQRVDYRRREQTDRLRETTTGSANGRLGRLEQLDSHNERDTRCDAYDAHDERSGTGAADRSRVQRRKVDRNRSRGDTTLEPPQPPIELTPLVACDPNTPMEVLWHIAREIPELRRWLVAHPQADAALLEYVAQAGGPGVNEALTVLLDG</sequence>
<dbReference type="Pfam" id="PF25591">
    <property type="entry name" value="LRV_2"/>
    <property type="match status" value="1"/>
</dbReference>
<dbReference type="Proteomes" id="UP000216074">
    <property type="component" value="Unassembled WGS sequence"/>
</dbReference>
<feature type="compositionally biased region" description="Basic and acidic residues" evidence="1">
    <location>
        <begin position="18"/>
        <end position="32"/>
    </location>
</feature>
<keyword evidence="4" id="KW-1185">Reference proteome</keyword>
<protein>
    <recommendedName>
        <fullName evidence="2">Leucine rich repeat variant domain-containing protein</fullName>
    </recommendedName>
</protein>
<dbReference type="AlphaFoldDB" id="A0A261FY06"/>
<comment type="caution">
    <text evidence="3">The sequence shown here is derived from an EMBL/GenBank/DDBJ whole genome shotgun (WGS) entry which is preliminary data.</text>
</comment>
<evidence type="ECO:0000256" key="1">
    <source>
        <dbReference type="SAM" id="MobiDB-lite"/>
    </source>
</evidence>
<proteinExistence type="predicted"/>
<evidence type="ECO:0000313" key="4">
    <source>
        <dbReference type="Proteomes" id="UP000216074"/>
    </source>
</evidence>
<feature type="region of interest" description="Disordered" evidence="1">
    <location>
        <begin position="1"/>
        <end position="101"/>
    </location>
</feature>
<name>A0A261FY06_9BIFI</name>
<reference evidence="3 4" key="1">
    <citation type="journal article" date="2017" name="BMC Genomics">
        <title>Comparative genomic and phylogenomic analyses of the Bifidobacteriaceae family.</title>
        <authorList>
            <person name="Lugli G.A."/>
            <person name="Milani C."/>
            <person name="Turroni F."/>
            <person name="Duranti S."/>
            <person name="Mancabelli L."/>
            <person name="Mangifesta M."/>
            <person name="Ferrario C."/>
            <person name="Modesto M."/>
            <person name="Mattarelli P."/>
            <person name="Jiri K."/>
            <person name="van Sinderen D."/>
            <person name="Ventura M."/>
        </authorList>
    </citation>
    <scope>NUCLEOTIDE SEQUENCE [LARGE SCALE GENOMIC DNA]</scope>
    <source>
        <strain evidence="3 4">DSM 100202</strain>
    </source>
</reference>
<organism evidence="3 4">
    <name type="scientific">Bifidobacterium hapali</name>
    <dbReference type="NCBI Taxonomy" id="1630172"/>
    <lineage>
        <taxon>Bacteria</taxon>
        <taxon>Bacillati</taxon>
        <taxon>Actinomycetota</taxon>
        <taxon>Actinomycetes</taxon>
        <taxon>Bifidobacteriales</taxon>
        <taxon>Bifidobacteriaceae</taxon>
        <taxon>Bifidobacterium</taxon>
    </lineage>
</organism>
<accession>A0A261FY06</accession>
<gene>
    <name evidence="3" type="ORF">BHAP_1491</name>
</gene>
<feature type="domain" description="Leucine rich repeat variant" evidence="2">
    <location>
        <begin position="104"/>
        <end position="160"/>
    </location>
</feature>
<evidence type="ECO:0000313" key="3">
    <source>
        <dbReference type="EMBL" id="OZG63988.1"/>
    </source>
</evidence>
<dbReference type="InterPro" id="IPR057893">
    <property type="entry name" value="LRV_2"/>
</dbReference>